<keyword evidence="10 13" id="KW-0660">Purine salvage</keyword>
<protein>
    <recommendedName>
        <fullName evidence="5 13">Hypoxanthine phosphoribosyltransferase</fullName>
        <ecNumber evidence="5 13">2.4.2.8</ecNumber>
    </recommendedName>
</protein>
<dbReference type="SUPFAM" id="SSF53271">
    <property type="entry name" value="PRTase-like"/>
    <property type="match status" value="1"/>
</dbReference>
<dbReference type="NCBIfam" id="TIGR01203">
    <property type="entry name" value="HGPRTase"/>
    <property type="match status" value="1"/>
</dbReference>
<dbReference type="Gene3D" id="3.40.50.2020">
    <property type="match status" value="1"/>
</dbReference>
<keyword evidence="11 13" id="KW-0547">Nucleotide-binding</keyword>
<gene>
    <name evidence="15" type="ORF">PROFUN_14135</name>
</gene>
<keyword evidence="6 13" id="KW-0963">Cytoplasm</keyword>
<dbReference type="GO" id="GO:0000166">
    <property type="term" value="F:nucleotide binding"/>
    <property type="evidence" value="ECO:0007669"/>
    <property type="project" value="UniProtKB-KW"/>
</dbReference>
<comment type="subcellular location">
    <subcellularLocation>
        <location evidence="2 13">Cytoplasm</location>
    </subcellularLocation>
</comment>
<evidence type="ECO:0000256" key="1">
    <source>
        <dbReference type="ARBA" id="ARBA00001946"/>
    </source>
</evidence>
<evidence type="ECO:0000256" key="9">
    <source>
        <dbReference type="ARBA" id="ARBA00022723"/>
    </source>
</evidence>
<dbReference type="EC" id="2.4.2.8" evidence="5 13"/>
<comment type="pathway">
    <text evidence="3 13">Purine metabolism; IMP biosynthesis via salvage pathway; IMP from hypoxanthine: step 1/1.</text>
</comment>
<dbReference type="GO" id="GO:0006166">
    <property type="term" value="P:purine ribonucleoside salvage"/>
    <property type="evidence" value="ECO:0007669"/>
    <property type="project" value="UniProtKB-KW"/>
</dbReference>
<evidence type="ECO:0000256" key="10">
    <source>
        <dbReference type="ARBA" id="ARBA00022726"/>
    </source>
</evidence>
<comment type="caution">
    <text evidence="15">The sequence shown here is derived from an EMBL/GenBank/DDBJ whole genome shotgun (WGS) entry which is preliminary data.</text>
</comment>
<name>A0A2P6N1M4_9EUKA</name>
<dbReference type="InterPro" id="IPR000836">
    <property type="entry name" value="PRTase_dom"/>
</dbReference>
<dbReference type="GO" id="GO:0046100">
    <property type="term" value="P:hypoxanthine metabolic process"/>
    <property type="evidence" value="ECO:0007669"/>
    <property type="project" value="TreeGrafter"/>
</dbReference>
<evidence type="ECO:0000313" key="15">
    <source>
        <dbReference type="EMBL" id="PRP77847.1"/>
    </source>
</evidence>
<evidence type="ECO:0000256" key="13">
    <source>
        <dbReference type="RuleBase" id="RU364099"/>
    </source>
</evidence>
<evidence type="ECO:0000256" key="8">
    <source>
        <dbReference type="ARBA" id="ARBA00022679"/>
    </source>
</evidence>
<dbReference type="GO" id="GO:0000287">
    <property type="term" value="F:magnesium ion binding"/>
    <property type="evidence" value="ECO:0007669"/>
    <property type="project" value="TreeGrafter"/>
</dbReference>
<keyword evidence="9 13" id="KW-0479">Metal-binding</keyword>
<comment type="cofactor">
    <cofactor evidence="1 13">
        <name>Mg(2+)</name>
        <dbReference type="ChEBI" id="CHEBI:18420"/>
    </cofactor>
</comment>
<organism evidence="15 16">
    <name type="scientific">Planoprotostelium fungivorum</name>
    <dbReference type="NCBI Taxonomy" id="1890364"/>
    <lineage>
        <taxon>Eukaryota</taxon>
        <taxon>Amoebozoa</taxon>
        <taxon>Evosea</taxon>
        <taxon>Variosea</taxon>
        <taxon>Cavosteliida</taxon>
        <taxon>Cavosteliaceae</taxon>
        <taxon>Planoprotostelium</taxon>
    </lineage>
</organism>
<dbReference type="Proteomes" id="UP000241769">
    <property type="component" value="Unassembled WGS sequence"/>
</dbReference>
<dbReference type="GO" id="GO:0005829">
    <property type="term" value="C:cytosol"/>
    <property type="evidence" value="ECO:0007669"/>
    <property type="project" value="TreeGrafter"/>
</dbReference>
<proteinExistence type="inferred from homology"/>
<evidence type="ECO:0000313" key="16">
    <source>
        <dbReference type="Proteomes" id="UP000241769"/>
    </source>
</evidence>
<dbReference type="FunCoup" id="A0A2P6N1M4">
    <property type="interactions" value="164"/>
</dbReference>
<dbReference type="AlphaFoldDB" id="A0A2P6N1M4"/>
<dbReference type="InterPro" id="IPR050408">
    <property type="entry name" value="HGPRT"/>
</dbReference>
<comment type="catalytic activity">
    <reaction evidence="13">
        <text>IMP + diphosphate = hypoxanthine + 5-phospho-alpha-D-ribose 1-diphosphate</text>
        <dbReference type="Rhea" id="RHEA:17973"/>
        <dbReference type="ChEBI" id="CHEBI:17368"/>
        <dbReference type="ChEBI" id="CHEBI:33019"/>
        <dbReference type="ChEBI" id="CHEBI:58017"/>
        <dbReference type="ChEBI" id="CHEBI:58053"/>
        <dbReference type="EC" id="2.4.2.8"/>
    </reaction>
</comment>
<dbReference type="PANTHER" id="PTHR43340:SF1">
    <property type="entry name" value="HYPOXANTHINE PHOSPHORIBOSYLTRANSFERASE"/>
    <property type="match status" value="1"/>
</dbReference>
<dbReference type="GO" id="GO:0032263">
    <property type="term" value="P:GMP salvage"/>
    <property type="evidence" value="ECO:0007669"/>
    <property type="project" value="TreeGrafter"/>
</dbReference>
<feature type="domain" description="Phosphoribosyltransferase" evidence="14">
    <location>
        <begin position="7"/>
        <end position="149"/>
    </location>
</feature>
<keyword evidence="7 13" id="KW-0328">Glycosyltransferase</keyword>
<reference evidence="15 16" key="1">
    <citation type="journal article" date="2018" name="Genome Biol. Evol.">
        <title>Multiple Roots of Fruiting Body Formation in Amoebozoa.</title>
        <authorList>
            <person name="Hillmann F."/>
            <person name="Forbes G."/>
            <person name="Novohradska S."/>
            <person name="Ferling I."/>
            <person name="Riege K."/>
            <person name="Groth M."/>
            <person name="Westermann M."/>
            <person name="Marz M."/>
            <person name="Spaller T."/>
            <person name="Winckler T."/>
            <person name="Schaap P."/>
            <person name="Glockner G."/>
        </authorList>
    </citation>
    <scope>NUCLEOTIDE SEQUENCE [LARGE SCALE GENOMIC DNA]</scope>
    <source>
        <strain evidence="15 16">Jena</strain>
    </source>
</reference>
<dbReference type="CDD" id="cd06223">
    <property type="entry name" value="PRTases_typeI"/>
    <property type="match status" value="1"/>
</dbReference>
<evidence type="ECO:0000256" key="2">
    <source>
        <dbReference type="ARBA" id="ARBA00004496"/>
    </source>
</evidence>
<evidence type="ECO:0000256" key="3">
    <source>
        <dbReference type="ARBA" id="ARBA00004669"/>
    </source>
</evidence>
<evidence type="ECO:0000256" key="11">
    <source>
        <dbReference type="ARBA" id="ARBA00022741"/>
    </source>
</evidence>
<dbReference type="FunFam" id="3.40.50.2020:FF:000006">
    <property type="entry name" value="Hypoxanthine phosphoribosyltransferase"/>
    <property type="match status" value="1"/>
</dbReference>
<evidence type="ECO:0000256" key="4">
    <source>
        <dbReference type="ARBA" id="ARBA00008391"/>
    </source>
</evidence>
<dbReference type="GO" id="GO:0032264">
    <property type="term" value="P:IMP salvage"/>
    <property type="evidence" value="ECO:0007669"/>
    <property type="project" value="UniProtKB-UniPathway"/>
</dbReference>
<evidence type="ECO:0000256" key="6">
    <source>
        <dbReference type="ARBA" id="ARBA00022490"/>
    </source>
</evidence>
<dbReference type="GO" id="GO:0006178">
    <property type="term" value="P:guanine salvage"/>
    <property type="evidence" value="ECO:0007669"/>
    <property type="project" value="TreeGrafter"/>
</dbReference>
<dbReference type="GO" id="GO:0004422">
    <property type="term" value="F:hypoxanthine phosphoribosyltransferase activity"/>
    <property type="evidence" value="ECO:0007669"/>
    <property type="project" value="InterPro"/>
</dbReference>
<dbReference type="OrthoDB" id="9449045at2759"/>
<dbReference type="EMBL" id="MDYQ01000252">
    <property type="protein sequence ID" value="PRP77847.1"/>
    <property type="molecule type" value="Genomic_DNA"/>
</dbReference>
<dbReference type="STRING" id="1890364.A0A2P6N1M4"/>
<accession>A0A2P6N1M4</accession>
<keyword evidence="12 13" id="KW-0460">Magnesium</keyword>
<evidence type="ECO:0000256" key="7">
    <source>
        <dbReference type="ARBA" id="ARBA00022676"/>
    </source>
</evidence>
<dbReference type="UniPathway" id="UPA00591">
    <property type="reaction ID" value="UER00648"/>
</dbReference>
<dbReference type="InterPro" id="IPR029057">
    <property type="entry name" value="PRTase-like"/>
</dbReference>
<evidence type="ECO:0000256" key="12">
    <source>
        <dbReference type="ARBA" id="ARBA00022842"/>
    </source>
</evidence>
<evidence type="ECO:0000259" key="14">
    <source>
        <dbReference type="Pfam" id="PF00156"/>
    </source>
</evidence>
<keyword evidence="16" id="KW-1185">Reference proteome</keyword>
<dbReference type="Pfam" id="PF00156">
    <property type="entry name" value="Pribosyltran"/>
    <property type="match status" value="1"/>
</dbReference>
<evidence type="ECO:0000256" key="5">
    <source>
        <dbReference type="ARBA" id="ARBA00011895"/>
    </source>
</evidence>
<dbReference type="InParanoid" id="A0A2P6N1M4"/>
<keyword evidence="8 13" id="KW-0808">Transferase</keyword>
<dbReference type="PANTHER" id="PTHR43340">
    <property type="entry name" value="HYPOXANTHINE-GUANINE PHOSPHORIBOSYLTRANSFERASE"/>
    <property type="match status" value="1"/>
</dbReference>
<dbReference type="InterPro" id="IPR005904">
    <property type="entry name" value="Hxn_phspho_trans"/>
</dbReference>
<sequence length="171" mass="19231">MSRILYTKETIQKRIAELGAEITQHYKGEEVVIVGVLKGAFIFMADLVRACNFPCTMDFLAVSSYGNSTTSSGNVKIVMDGKHVLIVEDICDTGLTLSYLLELLRARKPKSLEVCVFLQKSACLKATDLKLKWVGFQAEPVFVVGYGLDRAEEFRNLDYVGELKQEYYVKK</sequence>
<comment type="similarity">
    <text evidence="4 13">Belongs to the purine/pyrimidine phosphoribosyltransferase family.</text>
</comment>